<feature type="domain" description="PLD phosphodiesterase" evidence="2">
    <location>
        <begin position="412"/>
        <end position="439"/>
    </location>
</feature>
<dbReference type="AlphaFoldDB" id="A1WTX2"/>
<dbReference type="PANTHER" id="PTHR21248:SF12">
    <property type="entry name" value="CARDIOLIPIN SYNTHASE C"/>
    <property type="match status" value="1"/>
</dbReference>
<accession>A1WTX2</accession>
<feature type="chain" id="PRO_5002640140" evidence="1">
    <location>
        <begin position="30"/>
        <end position="519"/>
    </location>
</feature>
<feature type="signal peptide" evidence="1">
    <location>
        <begin position="1"/>
        <end position="29"/>
    </location>
</feature>
<protein>
    <submittedName>
        <fullName evidence="3">Phospholipase D/Transphosphatidylase</fullName>
    </submittedName>
</protein>
<evidence type="ECO:0000256" key="1">
    <source>
        <dbReference type="SAM" id="SignalP"/>
    </source>
</evidence>
<dbReference type="PROSITE" id="PS51257">
    <property type="entry name" value="PROKAR_LIPOPROTEIN"/>
    <property type="match status" value="1"/>
</dbReference>
<feature type="domain" description="PLD phosphodiesterase" evidence="2">
    <location>
        <begin position="171"/>
        <end position="198"/>
    </location>
</feature>
<organism evidence="3 4">
    <name type="scientific">Halorhodospira halophila (strain DSM 244 / SL1)</name>
    <name type="common">Ectothiorhodospira halophila (strain DSM 244 / SL1)</name>
    <dbReference type="NCBI Taxonomy" id="349124"/>
    <lineage>
        <taxon>Bacteria</taxon>
        <taxon>Pseudomonadati</taxon>
        <taxon>Pseudomonadota</taxon>
        <taxon>Gammaproteobacteria</taxon>
        <taxon>Chromatiales</taxon>
        <taxon>Ectothiorhodospiraceae</taxon>
        <taxon>Halorhodospira</taxon>
    </lineage>
</organism>
<reference evidence="4" key="1">
    <citation type="submission" date="2006-12" db="EMBL/GenBank/DDBJ databases">
        <title>Complete sequence of Halorhodospira halophila SL1.</title>
        <authorList>
            <consortium name="US DOE Joint Genome Institute"/>
            <person name="Copeland A."/>
            <person name="Lucas S."/>
            <person name="Lapidus A."/>
            <person name="Barry K."/>
            <person name="Detter J.C."/>
            <person name="Glavina del Rio T."/>
            <person name="Hammon N."/>
            <person name="Israni S."/>
            <person name="Dalin E."/>
            <person name="Tice H."/>
            <person name="Pitluck S."/>
            <person name="Saunders E."/>
            <person name="Brettin T."/>
            <person name="Bruce D."/>
            <person name="Han C."/>
            <person name="Tapia R."/>
            <person name="Schmutz J."/>
            <person name="Larimer F."/>
            <person name="Land M."/>
            <person name="Hauser L."/>
            <person name="Kyrpides N."/>
            <person name="Mikhailova N."/>
            <person name="Hoff W."/>
            <person name="Richardson P."/>
        </authorList>
    </citation>
    <scope>NUCLEOTIDE SEQUENCE [LARGE SCALE GENOMIC DNA]</scope>
    <source>
        <strain evidence="4">DSM 244 / SL1</strain>
    </source>
</reference>
<dbReference type="Proteomes" id="UP000000647">
    <property type="component" value="Chromosome"/>
</dbReference>
<dbReference type="eggNOG" id="COG1502">
    <property type="taxonomic scope" value="Bacteria"/>
</dbReference>
<dbReference type="GO" id="GO:0032049">
    <property type="term" value="P:cardiolipin biosynthetic process"/>
    <property type="evidence" value="ECO:0007669"/>
    <property type="project" value="UniProtKB-ARBA"/>
</dbReference>
<evidence type="ECO:0000313" key="3">
    <source>
        <dbReference type="EMBL" id="ABM61134.1"/>
    </source>
</evidence>
<dbReference type="SMART" id="SM00155">
    <property type="entry name" value="PLDc"/>
    <property type="match status" value="2"/>
</dbReference>
<dbReference type="SUPFAM" id="SSF56024">
    <property type="entry name" value="Phospholipase D/nuclease"/>
    <property type="match status" value="2"/>
</dbReference>
<dbReference type="Gene3D" id="3.30.870.10">
    <property type="entry name" value="Endonuclease Chain A"/>
    <property type="match status" value="2"/>
</dbReference>
<reference evidence="3 4" key="2">
    <citation type="journal article" date="2013" name="Stand. Genomic Sci.">
        <title>Complete genome sequence of Halorhodospira halophila SL1.</title>
        <authorList>
            <person name="Challacombe J.F."/>
            <person name="Majid S."/>
            <person name="Deole R."/>
            <person name="Brettin T.S."/>
            <person name="Bruce D."/>
            <person name="Delano S.F."/>
            <person name="Detter J.C."/>
            <person name="Gleasner C.D."/>
            <person name="Han C.S."/>
            <person name="Misra M."/>
            <person name="Reitenga K.G."/>
            <person name="Mikhailova N."/>
            <person name="Woyke T."/>
            <person name="Pitluck S."/>
            <person name="Nolan M."/>
            <person name="Land M.L."/>
            <person name="Saunders E."/>
            <person name="Tapia R."/>
            <person name="Lapidus A."/>
            <person name="Ivanova N."/>
            <person name="Hoff W.D."/>
        </authorList>
    </citation>
    <scope>NUCLEOTIDE SEQUENCE [LARGE SCALE GENOMIC DNA]</scope>
    <source>
        <strain evidence="4">DSM 244 / SL1</strain>
    </source>
</reference>
<dbReference type="STRING" id="349124.Hhal_0340"/>
<keyword evidence="1" id="KW-0732">Signal</keyword>
<name>A1WTX2_HALHL</name>
<dbReference type="PROSITE" id="PS50035">
    <property type="entry name" value="PLD"/>
    <property type="match status" value="2"/>
</dbReference>
<dbReference type="HOGENOM" id="CLU_026287_0_0_6"/>
<proteinExistence type="predicted"/>
<gene>
    <name evidence="3" type="ordered locus">Hhal_0340</name>
</gene>
<dbReference type="InterPro" id="IPR001736">
    <property type="entry name" value="PLipase_D/transphosphatidylase"/>
</dbReference>
<evidence type="ECO:0000313" key="4">
    <source>
        <dbReference type="Proteomes" id="UP000000647"/>
    </source>
</evidence>
<dbReference type="KEGG" id="hha:Hhal_0340"/>
<dbReference type="PANTHER" id="PTHR21248">
    <property type="entry name" value="CARDIOLIPIN SYNTHASE"/>
    <property type="match status" value="1"/>
</dbReference>
<keyword evidence="4" id="KW-1185">Reference proteome</keyword>
<dbReference type="Pfam" id="PF13091">
    <property type="entry name" value="PLDc_2"/>
    <property type="match status" value="2"/>
</dbReference>
<dbReference type="EMBL" id="CP000544">
    <property type="protein sequence ID" value="ABM61134.1"/>
    <property type="molecule type" value="Genomic_DNA"/>
</dbReference>
<evidence type="ECO:0000259" key="2">
    <source>
        <dbReference type="PROSITE" id="PS50035"/>
    </source>
</evidence>
<dbReference type="CDD" id="cd09111">
    <property type="entry name" value="PLDc_ymdC_like_1"/>
    <property type="match status" value="1"/>
</dbReference>
<sequence>MSRPGALIRRCGAALVLLGALIGCAPVHQAPETPQQPARLPATEGPLAEWLRAVPAARQGATGFQLITGGLEAYQWRAHSARMAEQRLHLQYYIWRDDEAGRLLLAELLDAAERGVDVALLLDDMDVRGNDRPLAALDAHPNAEVRLFNPYRARSGALRAGVELLLRASDLNHRMHNKAWIADGRLAIVGGRNISNAYFYAGDPFNFMDIDLAMAGPLAHQADRAFTDYWNSPAAIPIDQLQRARANAKTLERFQERLRAWRDEQADHPLRHHAADPPAQLRETDAYTWTRDAELAVDNPSKALGHTGQPTTRAVLNALTERFAGVEERLTLASPYFIPGAEGTAGLTGLAQRGVEVAILTNSLAATDVALAHSGYARRRQTLLEAGVDLYELRPSAWQHYRADAAFGLGASRASLHTKGAVFDGRAFFLGSFNLDPRSAHINTELGVFVRDAGMAETLEAIFQQAAEPRFAYQLHLSDRGAVRWQDDTGATYRRDPKAGWWRRFVAGFARLLPIESQL</sequence>
<dbReference type="GO" id="GO:0030572">
    <property type="term" value="F:phosphatidyltransferase activity"/>
    <property type="evidence" value="ECO:0007669"/>
    <property type="project" value="UniProtKB-ARBA"/>
</dbReference>
<dbReference type="RefSeq" id="WP_011813157.1">
    <property type="nucleotide sequence ID" value="NC_008789.1"/>
</dbReference>
<dbReference type="CDD" id="cd09113">
    <property type="entry name" value="PLDc_ymdC_like_2"/>
    <property type="match status" value="1"/>
</dbReference>
<dbReference type="InterPro" id="IPR025202">
    <property type="entry name" value="PLD-like_dom"/>
</dbReference>